<gene>
    <name evidence="1" type="ORF">SVUK_LOCUS20576</name>
</gene>
<organism evidence="1 2">
    <name type="scientific">Strongylus vulgaris</name>
    <name type="common">Blood worm</name>
    <dbReference type="NCBI Taxonomy" id="40348"/>
    <lineage>
        <taxon>Eukaryota</taxon>
        <taxon>Metazoa</taxon>
        <taxon>Ecdysozoa</taxon>
        <taxon>Nematoda</taxon>
        <taxon>Chromadorea</taxon>
        <taxon>Rhabditida</taxon>
        <taxon>Rhabditina</taxon>
        <taxon>Rhabditomorpha</taxon>
        <taxon>Strongyloidea</taxon>
        <taxon>Strongylidae</taxon>
        <taxon>Strongylus</taxon>
    </lineage>
</organism>
<dbReference type="AlphaFoldDB" id="A0A3P7M2R2"/>
<keyword evidence="2" id="KW-1185">Reference proteome</keyword>
<dbReference type="Proteomes" id="UP000270094">
    <property type="component" value="Unassembled WGS sequence"/>
</dbReference>
<dbReference type="InterPro" id="IPR023005">
    <property type="entry name" value="Nucleoside_diP_kinase_AS"/>
</dbReference>
<proteinExistence type="predicted"/>
<dbReference type="InterPro" id="IPR036850">
    <property type="entry name" value="NDK-like_dom_sf"/>
</dbReference>
<dbReference type="SUPFAM" id="SSF54919">
    <property type="entry name" value="Nucleoside diphosphate kinase, NDK"/>
    <property type="match status" value="2"/>
</dbReference>
<protein>
    <submittedName>
        <fullName evidence="1">Uncharacterized protein</fullName>
    </submittedName>
</protein>
<dbReference type="PROSITE" id="PS00469">
    <property type="entry name" value="NDPK"/>
    <property type="match status" value="1"/>
</dbReference>
<accession>A0A3P7M2R2</accession>
<dbReference type="EMBL" id="UYYB01142334">
    <property type="protein sequence ID" value="VDM85578.1"/>
    <property type="molecule type" value="Genomic_DNA"/>
</dbReference>
<sequence length="196" mass="21987">MSHASGWRRLKEVEAPSATLRELLDAGIVIAAASKVQLSREKAQKLYEIHRGAFSTFNRKFEAKNMERNAYLRDFRQIFLLGPVIAMRVNGDVRRILGSSHLYPLPTDGEFSTIRQRCALSDVRNVAHASHLYPLPTDGEFSTIRQRCALSDVRNVAHASDSEAAQRELALFEPLSPSKPFLDEMLGSSYAVEVRS</sequence>
<reference evidence="1 2" key="1">
    <citation type="submission" date="2018-11" db="EMBL/GenBank/DDBJ databases">
        <authorList>
            <consortium name="Pathogen Informatics"/>
        </authorList>
    </citation>
    <scope>NUCLEOTIDE SEQUENCE [LARGE SCALE GENOMIC DNA]</scope>
</reference>
<name>A0A3P7M2R2_STRVU</name>
<evidence type="ECO:0000313" key="1">
    <source>
        <dbReference type="EMBL" id="VDM85578.1"/>
    </source>
</evidence>
<dbReference type="OrthoDB" id="25346at2759"/>
<evidence type="ECO:0000313" key="2">
    <source>
        <dbReference type="Proteomes" id="UP000270094"/>
    </source>
</evidence>
<dbReference type="Gene3D" id="3.30.70.141">
    <property type="entry name" value="Nucleoside diphosphate kinase-like domain"/>
    <property type="match status" value="2"/>
</dbReference>